<dbReference type="Proteomes" id="UP000256763">
    <property type="component" value="Unassembled WGS sequence"/>
</dbReference>
<evidence type="ECO:0000313" key="6">
    <source>
        <dbReference type="EMBL" id="RFA37392.1"/>
    </source>
</evidence>
<keyword evidence="1" id="KW-0210">Decarboxylase</keyword>
<accession>A0A3E0WWP2</accession>
<evidence type="ECO:0000259" key="4">
    <source>
        <dbReference type="Pfam" id="PF02441"/>
    </source>
</evidence>
<reference evidence="7" key="1">
    <citation type="submission" date="2017-05" db="EMBL/GenBank/DDBJ databases">
        <authorList>
            <person name="Sharma S."/>
            <person name="Sidhu C."/>
            <person name="Pinnaka A.K."/>
        </authorList>
    </citation>
    <scope>NUCLEOTIDE SEQUENCE [LARGE SCALE GENOMIC DNA]</scope>
    <source>
        <strain evidence="7">AK93</strain>
    </source>
</reference>
<feature type="domain" description="DNA/pantothenate metabolism flavoprotein C-terminal" evidence="5">
    <location>
        <begin position="183"/>
        <end position="212"/>
    </location>
</feature>
<dbReference type="Gene3D" id="3.40.50.1950">
    <property type="entry name" value="Flavin prenyltransferase-like"/>
    <property type="match status" value="1"/>
</dbReference>
<comment type="caution">
    <text evidence="6">The sequence shown here is derived from an EMBL/GenBank/DDBJ whole genome shotgun (WGS) entry which is preliminary data.</text>
</comment>
<dbReference type="InterPro" id="IPR005252">
    <property type="entry name" value="CoaBC"/>
</dbReference>
<dbReference type="InterPro" id="IPR036551">
    <property type="entry name" value="Flavin_trans-like"/>
</dbReference>
<dbReference type="Pfam" id="PF02441">
    <property type="entry name" value="Flavoprotein"/>
    <property type="match status" value="1"/>
</dbReference>
<dbReference type="SUPFAM" id="SSF102645">
    <property type="entry name" value="CoaB-like"/>
    <property type="match status" value="1"/>
</dbReference>
<dbReference type="EMBL" id="NFZW01000007">
    <property type="protein sequence ID" value="RFA37392.1"/>
    <property type="molecule type" value="Genomic_DNA"/>
</dbReference>
<proteinExistence type="predicted"/>
<gene>
    <name evidence="6" type="ORF">CAL65_08840</name>
</gene>
<dbReference type="AlphaFoldDB" id="A0A3E0WWP2"/>
<dbReference type="Gene3D" id="3.40.50.10300">
    <property type="entry name" value="CoaB-like"/>
    <property type="match status" value="1"/>
</dbReference>
<evidence type="ECO:0000256" key="1">
    <source>
        <dbReference type="ARBA" id="ARBA00022793"/>
    </source>
</evidence>
<dbReference type="GO" id="GO:0015941">
    <property type="term" value="P:pantothenate catabolic process"/>
    <property type="evidence" value="ECO:0007669"/>
    <property type="project" value="InterPro"/>
</dbReference>
<dbReference type="PANTHER" id="PTHR14359:SF6">
    <property type="entry name" value="PHOSPHOPANTOTHENOYLCYSTEINE DECARBOXYLASE"/>
    <property type="match status" value="1"/>
</dbReference>
<dbReference type="GO" id="GO:0004632">
    <property type="term" value="F:phosphopantothenate--cysteine ligase activity"/>
    <property type="evidence" value="ECO:0007669"/>
    <property type="project" value="InterPro"/>
</dbReference>
<dbReference type="SUPFAM" id="SSF52507">
    <property type="entry name" value="Homo-oligomeric flavin-containing Cys decarboxylases, HFCD"/>
    <property type="match status" value="1"/>
</dbReference>
<dbReference type="GO" id="GO:0004633">
    <property type="term" value="F:phosphopantothenoylcysteine decarboxylase activity"/>
    <property type="evidence" value="ECO:0007669"/>
    <property type="project" value="InterPro"/>
</dbReference>
<dbReference type="PANTHER" id="PTHR14359">
    <property type="entry name" value="HOMO-OLIGOMERIC FLAVIN CONTAINING CYS DECARBOXYLASE FAMILY"/>
    <property type="match status" value="1"/>
</dbReference>
<organism evidence="6 7">
    <name type="scientific">Alkalilimnicola ehrlichii</name>
    <dbReference type="NCBI Taxonomy" id="351052"/>
    <lineage>
        <taxon>Bacteria</taxon>
        <taxon>Pseudomonadati</taxon>
        <taxon>Pseudomonadota</taxon>
        <taxon>Gammaproteobacteria</taxon>
        <taxon>Chromatiales</taxon>
        <taxon>Ectothiorhodospiraceae</taxon>
        <taxon>Alkalilimnicola</taxon>
    </lineage>
</organism>
<evidence type="ECO:0000256" key="2">
    <source>
        <dbReference type="ARBA" id="ARBA00023239"/>
    </source>
</evidence>
<dbReference type="GO" id="GO:0015937">
    <property type="term" value="P:coenzyme A biosynthetic process"/>
    <property type="evidence" value="ECO:0007669"/>
    <property type="project" value="InterPro"/>
</dbReference>
<evidence type="ECO:0000256" key="3">
    <source>
        <dbReference type="SAM" id="MobiDB-lite"/>
    </source>
</evidence>
<sequence length="229" mass="24212">MPTLLGSNILLGVTGGIAAYKSADLVRRLKDAGAEVRVVMTEGATRFVTPLTFQAVSGNPVRLDLLDPAAEAGMGHIELARWADTILVAPASANFMARLAQGMADDLLTTLCLATEAQLVLAPAMNRIMWRNPATQANADLLRGRGVRLLGPGEGEQACGEVGAGRMLEPTELVAALMSGEELAGVEVLITAGPTREPIDPVRYITNRSSGKWASRWPPPRKGPVRALP</sequence>
<dbReference type="InterPro" id="IPR007085">
    <property type="entry name" value="DNA/pantothenate-metab_flavo_C"/>
</dbReference>
<dbReference type="Pfam" id="PF04127">
    <property type="entry name" value="DFP"/>
    <property type="match status" value="1"/>
</dbReference>
<dbReference type="GO" id="GO:0071513">
    <property type="term" value="C:phosphopantothenoylcysteine decarboxylase complex"/>
    <property type="evidence" value="ECO:0007669"/>
    <property type="project" value="TreeGrafter"/>
</dbReference>
<evidence type="ECO:0008006" key="8">
    <source>
        <dbReference type="Google" id="ProtNLM"/>
    </source>
</evidence>
<keyword evidence="7" id="KW-1185">Reference proteome</keyword>
<keyword evidence="2" id="KW-0456">Lyase</keyword>
<dbReference type="NCBIfam" id="TIGR00521">
    <property type="entry name" value="coaBC_dfp"/>
    <property type="match status" value="1"/>
</dbReference>
<dbReference type="GO" id="GO:0010181">
    <property type="term" value="F:FMN binding"/>
    <property type="evidence" value="ECO:0007669"/>
    <property type="project" value="InterPro"/>
</dbReference>
<name>A0A3E0WWP2_9GAMM</name>
<protein>
    <recommendedName>
        <fullName evidence="8">Phosphopantothenoylcysteine decarboxylase</fullName>
    </recommendedName>
</protein>
<evidence type="ECO:0000313" key="7">
    <source>
        <dbReference type="Proteomes" id="UP000256763"/>
    </source>
</evidence>
<dbReference type="InterPro" id="IPR035929">
    <property type="entry name" value="CoaB-like_sf"/>
</dbReference>
<feature type="domain" description="Flavoprotein" evidence="4">
    <location>
        <begin position="8"/>
        <end position="176"/>
    </location>
</feature>
<feature type="region of interest" description="Disordered" evidence="3">
    <location>
        <begin position="210"/>
        <end position="229"/>
    </location>
</feature>
<evidence type="ECO:0000259" key="5">
    <source>
        <dbReference type="Pfam" id="PF04127"/>
    </source>
</evidence>
<dbReference type="InterPro" id="IPR003382">
    <property type="entry name" value="Flavoprotein"/>
</dbReference>